<protein>
    <submittedName>
        <fullName evidence="2">GDSL-type esterase/lipase family protein</fullName>
    </submittedName>
</protein>
<gene>
    <name evidence="2" type="ORF">QTL97_12260</name>
</gene>
<organism evidence="2 3">
    <name type="scientific">Sporosarcina thermotolerans</name>
    <dbReference type="NCBI Taxonomy" id="633404"/>
    <lineage>
        <taxon>Bacteria</taxon>
        <taxon>Bacillati</taxon>
        <taxon>Bacillota</taxon>
        <taxon>Bacilli</taxon>
        <taxon>Bacillales</taxon>
        <taxon>Caryophanaceae</taxon>
        <taxon>Sporosarcina</taxon>
    </lineage>
</organism>
<dbReference type="Gene3D" id="3.40.50.1110">
    <property type="entry name" value="SGNH hydrolase"/>
    <property type="match status" value="1"/>
</dbReference>
<comment type="caution">
    <text evidence="2">The sequence shown here is derived from an EMBL/GenBank/DDBJ whole genome shotgun (WGS) entry which is preliminary data.</text>
</comment>
<dbReference type="RefSeq" id="WP_283733904.1">
    <property type="nucleotide sequence ID" value="NZ_CP125968.1"/>
</dbReference>
<feature type="domain" description="SGNH hydrolase-type esterase" evidence="1">
    <location>
        <begin position="6"/>
        <end position="208"/>
    </location>
</feature>
<dbReference type="Pfam" id="PF13472">
    <property type="entry name" value="Lipase_GDSL_2"/>
    <property type="match status" value="1"/>
</dbReference>
<reference evidence="2 3" key="1">
    <citation type="submission" date="2023-06" db="EMBL/GenBank/DDBJ databases">
        <title>Sporosarcina sp. nov., isolated from Korean traditional fermented seafood 'Jeotgal'.</title>
        <authorList>
            <person name="Yang A.I."/>
            <person name="Shin N.-R."/>
        </authorList>
    </citation>
    <scope>NUCLEOTIDE SEQUENCE [LARGE SCALE GENOMIC DNA]</scope>
    <source>
        <strain evidence="2 3">KCTC43456</strain>
    </source>
</reference>
<evidence type="ECO:0000313" key="3">
    <source>
        <dbReference type="Proteomes" id="UP001271648"/>
    </source>
</evidence>
<name>A0AAW9A9I1_9BACL</name>
<evidence type="ECO:0000313" key="2">
    <source>
        <dbReference type="EMBL" id="MDW0117714.1"/>
    </source>
</evidence>
<dbReference type="InterPro" id="IPR036514">
    <property type="entry name" value="SGNH_hydro_sf"/>
</dbReference>
<dbReference type="InterPro" id="IPR013830">
    <property type="entry name" value="SGNH_hydro"/>
</dbReference>
<dbReference type="AlphaFoldDB" id="A0AAW9A9I1"/>
<accession>A0AAW9A9I1</accession>
<dbReference type="Proteomes" id="UP001271648">
    <property type="component" value="Unassembled WGS sequence"/>
</dbReference>
<dbReference type="EMBL" id="JAUBDJ010000007">
    <property type="protein sequence ID" value="MDW0117714.1"/>
    <property type="molecule type" value="Genomic_DNA"/>
</dbReference>
<sequence length="224" mass="25181">MKVGLVGDSLTEGRPGVSFSKILQKQYPHLTFDNLGKPGETVRSLHDRLIKTPIDSDYDLIFLWIGVNDVYSKLLKVQAQPVSRDLEEFKDVFQKVVEVVLHSSKQVVTVSPALAGENLNSKPTNDLEVLTEAIQLISSNYPQVEFLDLQSVFREHLKKVTSSDYLNTKVMRVMIDALFYKDPIRIDRLSNKRGLHYTLDGIHLNSRGAALVAEEYARLIGAGL</sequence>
<keyword evidence="3" id="KW-1185">Reference proteome</keyword>
<dbReference type="SUPFAM" id="SSF52266">
    <property type="entry name" value="SGNH hydrolase"/>
    <property type="match status" value="1"/>
</dbReference>
<proteinExistence type="predicted"/>
<evidence type="ECO:0000259" key="1">
    <source>
        <dbReference type="Pfam" id="PF13472"/>
    </source>
</evidence>